<dbReference type="Pfam" id="PF00012">
    <property type="entry name" value="HSP70"/>
    <property type="match status" value="1"/>
</dbReference>
<sequence>MRDGEYGLGIDIGDRTVAAAVCGAGSAAAEPLPLGRAGTAPAALAVDDDGVRLGDDLPSRPVHVLARVGAATPVRLGARAVPAAAVAAAVVQQVRATAERREGRPDAWTVVTVPPSWAGHRRGALARALQEAGVPRFTLVSTAVAAAARHVATGALPARPTVAVYDLGASTLDLAVVGPDPDDTASPVLRHLAEPPEPVAWGGRDVDDALLGLVRRCLEAPPDERAGPALRGVCTAAKEELSERTAVGVRVDPRAGGVPETVRVTREELDELVTAAVEDSAGRLSAAVAAAGLAAADLDAVVLAGGASRMPVVAEVLSGELGRPLAREPEPGLSAALGAAGLAAAALADAGEPADATVPPTGPPDTGRHVPAPRPARRQTAGGTPRRRAGRSLAVAGLLLALLVLPPVVLGLLGSVGTATPAGEGVPVAQGQPVDAAGDAPPPGADSAPPATADGGRPATARPADTGGTGSGETGSGETGSGETGSAPTTTGGAPTGTPPGTAAGRTTAGTTTVTGTAGTPAGTPSATAGTPPRAPAPGTATGGAPGTTPPQDPSPPSGPAPTPTQEPPDASGGPGPSGTPAPTDEETPGPATPTDAGPDPTGTPAPEPGQPAADGTDTTADASAPVTP</sequence>
<dbReference type="STRING" id="1190417.SAMN05660690_4141"/>
<dbReference type="RefSeq" id="WP_091368302.1">
    <property type="nucleotide sequence ID" value="NZ_FMZF01000007.1"/>
</dbReference>
<feature type="compositionally biased region" description="Low complexity" evidence="6">
    <location>
        <begin position="579"/>
        <end position="601"/>
    </location>
</feature>
<keyword evidence="3" id="KW-0067">ATP-binding</keyword>
<dbReference type="Gene3D" id="3.30.420.40">
    <property type="match status" value="2"/>
</dbReference>
<dbReference type="PRINTS" id="PR00301">
    <property type="entry name" value="HEATSHOCK70"/>
</dbReference>
<comment type="similarity">
    <text evidence="1">Belongs to the heat shock protein 70 family.</text>
</comment>
<evidence type="ECO:0000256" key="6">
    <source>
        <dbReference type="SAM" id="MobiDB-lite"/>
    </source>
</evidence>
<dbReference type="OrthoDB" id="9766019at2"/>
<dbReference type="GO" id="GO:0140662">
    <property type="term" value="F:ATP-dependent protein folding chaperone"/>
    <property type="evidence" value="ECO:0007669"/>
    <property type="project" value="InterPro"/>
</dbReference>
<dbReference type="InterPro" id="IPR018181">
    <property type="entry name" value="Heat_shock_70_CS"/>
</dbReference>
<dbReference type="GO" id="GO:0005524">
    <property type="term" value="F:ATP binding"/>
    <property type="evidence" value="ECO:0007669"/>
    <property type="project" value="UniProtKB-KW"/>
</dbReference>
<evidence type="ECO:0000256" key="1">
    <source>
        <dbReference type="ARBA" id="ARBA00007381"/>
    </source>
</evidence>
<feature type="compositionally biased region" description="Low complexity" evidence="6">
    <location>
        <begin position="613"/>
        <end position="629"/>
    </location>
</feature>
<dbReference type="SUPFAM" id="SSF53067">
    <property type="entry name" value="Actin-like ATPase domain"/>
    <property type="match status" value="2"/>
</dbReference>
<keyword evidence="5" id="KW-0143">Chaperone</keyword>
<dbReference type="InterPro" id="IPR043129">
    <property type="entry name" value="ATPase_NBD"/>
</dbReference>
<reference evidence="8" key="1">
    <citation type="submission" date="2016-10" db="EMBL/GenBank/DDBJ databases">
        <authorList>
            <person name="Varghese N."/>
            <person name="Submissions S."/>
        </authorList>
    </citation>
    <scope>NUCLEOTIDE SEQUENCE [LARGE SCALE GENOMIC DNA]</scope>
    <source>
        <strain evidence="8">DSM 45421</strain>
    </source>
</reference>
<keyword evidence="2" id="KW-0547">Nucleotide-binding</keyword>
<dbReference type="EMBL" id="FMZF01000007">
    <property type="protein sequence ID" value="SDD38440.1"/>
    <property type="molecule type" value="Genomic_DNA"/>
</dbReference>
<dbReference type="Gene3D" id="3.90.640.10">
    <property type="entry name" value="Actin, Chain A, domain 4"/>
    <property type="match status" value="1"/>
</dbReference>
<evidence type="ECO:0000256" key="5">
    <source>
        <dbReference type="ARBA" id="ARBA00023186"/>
    </source>
</evidence>
<keyword evidence="8" id="KW-1185">Reference proteome</keyword>
<feature type="compositionally biased region" description="Low complexity" evidence="6">
    <location>
        <begin position="435"/>
        <end position="456"/>
    </location>
</feature>
<keyword evidence="4" id="KW-0346">Stress response</keyword>
<feature type="region of interest" description="Disordered" evidence="6">
    <location>
        <begin position="424"/>
        <end position="629"/>
    </location>
</feature>
<feature type="compositionally biased region" description="Pro residues" evidence="6">
    <location>
        <begin position="548"/>
        <end position="567"/>
    </location>
</feature>
<feature type="compositionally biased region" description="Low complexity" evidence="6">
    <location>
        <begin position="499"/>
        <end position="540"/>
    </location>
</feature>
<dbReference type="PROSITE" id="PS01036">
    <property type="entry name" value="HSP70_3"/>
    <property type="match status" value="1"/>
</dbReference>
<feature type="compositionally biased region" description="Low complexity" evidence="6">
    <location>
        <begin position="484"/>
        <end position="493"/>
    </location>
</feature>
<dbReference type="PANTHER" id="PTHR45639:SF32">
    <property type="entry name" value="HEAT SHOCK PROTEIN PDR13"/>
    <property type="match status" value="1"/>
</dbReference>
<dbReference type="InterPro" id="IPR013126">
    <property type="entry name" value="Hsp_70_fam"/>
</dbReference>
<feature type="compositionally biased region" description="Gly residues" evidence="6">
    <location>
        <begin position="467"/>
        <end position="483"/>
    </location>
</feature>
<name>A0A1G6UAM5_9ACTN</name>
<dbReference type="AlphaFoldDB" id="A0A1G6UAM5"/>
<evidence type="ECO:0000313" key="8">
    <source>
        <dbReference type="Proteomes" id="UP000199416"/>
    </source>
</evidence>
<organism evidence="7 8">
    <name type="scientific">Geodermatophilus telluris</name>
    <dbReference type="NCBI Taxonomy" id="1190417"/>
    <lineage>
        <taxon>Bacteria</taxon>
        <taxon>Bacillati</taxon>
        <taxon>Actinomycetota</taxon>
        <taxon>Actinomycetes</taxon>
        <taxon>Geodermatophilales</taxon>
        <taxon>Geodermatophilaceae</taxon>
        <taxon>Geodermatophilus</taxon>
    </lineage>
</organism>
<evidence type="ECO:0000256" key="3">
    <source>
        <dbReference type="ARBA" id="ARBA00022840"/>
    </source>
</evidence>
<proteinExistence type="inferred from homology"/>
<evidence type="ECO:0000256" key="2">
    <source>
        <dbReference type="ARBA" id="ARBA00022741"/>
    </source>
</evidence>
<dbReference type="PANTHER" id="PTHR45639">
    <property type="entry name" value="HSC70CB, ISOFORM G-RELATED"/>
    <property type="match status" value="1"/>
</dbReference>
<accession>A0A1G6UAM5</accession>
<protein>
    <submittedName>
        <fullName evidence="7">Hsp70 protein</fullName>
    </submittedName>
</protein>
<gene>
    <name evidence="7" type="ORF">SAMN05660690_4141</name>
</gene>
<feature type="region of interest" description="Disordered" evidence="6">
    <location>
        <begin position="348"/>
        <end position="388"/>
    </location>
</feature>
<evidence type="ECO:0000313" key="7">
    <source>
        <dbReference type="EMBL" id="SDD38440.1"/>
    </source>
</evidence>
<dbReference type="GO" id="GO:0005829">
    <property type="term" value="C:cytosol"/>
    <property type="evidence" value="ECO:0007669"/>
    <property type="project" value="TreeGrafter"/>
</dbReference>
<evidence type="ECO:0000256" key="4">
    <source>
        <dbReference type="ARBA" id="ARBA00023016"/>
    </source>
</evidence>
<dbReference type="Proteomes" id="UP000199416">
    <property type="component" value="Unassembled WGS sequence"/>
</dbReference>